<dbReference type="InterPro" id="IPR000873">
    <property type="entry name" value="AMP-dep_synth/lig_dom"/>
</dbReference>
<evidence type="ECO:0000313" key="12">
    <source>
        <dbReference type="Proteomes" id="UP000008144"/>
    </source>
</evidence>
<comment type="similarity">
    <text evidence="1 8">Belongs to the ATP-dependent AMP-binding enzyme family.</text>
</comment>
<reference evidence="12" key="1">
    <citation type="journal article" date="2002" name="Science">
        <title>The draft genome of Ciona intestinalis: insights into chordate and vertebrate origins.</title>
        <authorList>
            <person name="Dehal P."/>
            <person name="Satou Y."/>
            <person name="Campbell R.K."/>
            <person name="Chapman J."/>
            <person name="Degnan B."/>
            <person name="De Tomaso A."/>
            <person name="Davidson B."/>
            <person name="Di Gregorio A."/>
            <person name="Gelpke M."/>
            <person name="Goodstein D.M."/>
            <person name="Harafuji N."/>
            <person name="Hastings K.E."/>
            <person name="Ho I."/>
            <person name="Hotta K."/>
            <person name="Huang W."/>
            <person name="Kawashima T."/>
            <person name="Lemaire P."/>
            <person name="Martinez D."/>
            <person name="Meinertzhagen I.A."/>
            <person name="Necula S."/>
            <person name="Nonaka M."/>
            <person name="Putnam N."/>
            <person name="Rash S."/>
            <person name="Saiga H."/>
            <person name="Satake M."/>
            <person name="Terry A."/>
            <person name="Yamada L."/>
            <person name="Wang H.G."/>
            <person name="Awazu S."/>
            <person name="Azumi K."/>
            <person name="Boore J."/>
            <person name="Branno M."/>
            <person name="Chin-Bow S."/>
            <person name="DeSantis R."/>
            <person name="Doyle S."/>
            <person name="Francino P."/>
            <person name="Keys D.N."/>
            <person name="Haga S."/>
            <person name="Hayashi H."/>
            <person name="Hino K."/>
            <person name="Imai K.S."/>
            <person name="Inaba K."/>
            <person name="Kano S."/>
            <person name="Kobayashi K."/>
            <person name="Kobayashi M."/>
            <person name="Lee B.I."/>
            <person name="Makabe K.W."/>
            <person name="Manohar C."/>
            <person name="Matassi G."/>
            <person name="Medina M."/>
            <person name="Mochizuki Y."/>
            <person name="Mount S."/>
            <person name="Morishita T."/>
            <person name="Miura S."/>
            <person name="Nakayama A."/>
            <person name="Nishizaka S."/>
            <person name="Nomoto H."/>
            <person name="Ohta F."/>
            <person name="Oishi K."/>
            <person name="Rigoutsos I."/>
            <person name="Sano M."/>
            <person name="Sasaki A."/>
            <person name="Sasakura Y."/>
            <person name="Shoguchi E."/>
            <person name="Shin-i T."/>
            <person name="Spagnuolo A."/>
            <person name="Stainier D."/>
            <person name="Suzuki M.M."/>
            <person name="Tassy O."/>
            <person name="Takatori N."/>
            <person name="Tokuoka M."/>
            <person name="Yagi K."/>
            <person name="Yoshizaki F."/>
            <person name="Wada S."/>
            <person name="Zhang C."/>
            <person name="Hyatt P.D."/>
            <person name="Larimer F."/>
            <person name="Detter C."/>
            <person name="Doggett N."/>
            <person name="Glavina T."/>
            <person name="Hawkins T."/>
            <person name="Richardson P."/>
            <person name="Lucas S."/>
            <person name="Kohara Y."/>
            <person name="Levine M."/>
            <person name="Satoh N."/>
            <person name="Rokhsar D.S."/>
        </authorList>
    </citation>
    <scope>NUCLEOTIDE SEQUENCE [LARGE SCALE GENOMIC DNA]</scope>
</reference>
<dbReference type="NCBIfam" id="NF002937">
    <property type="entry name" value="PRK03584.1"/>
    <property type="match status" value="1"/>
</dbReference>
<dbReference type="Pfam" id="PF00501">
    <property type="entry name" value="AMP-binding"/>
    <property type="match status" value="1"/>
</dbReference>
<name>F6W0C3_CIOIN</name>
<dbReference type="EC" id="6.2.1.16" evidence="2 8"/>
<feature type="domain" description="Acetyl-coenzyme A synthetase N-terminal" evidence="10">
    <location>
        <begin position="49"/>
        <end position="106"/>
    </location>
</feature>
<comment type="subcellular location">
    <subcellularLocation>
        <location evidence="8">Cytoplasm</location>
        <location evidence="8">Cytosol</location>
    </subcellularLocation>
</comment>
<dbReference type="GO" id="GO:0005829">
    <property type="term" value="C:cytosol"/>
    <property type="evidence" value="ECO:0007669"/>
    <property type="project" value="UniProtKB-SubCell"/>
</dbReference>
<evidence type="ECO:0000259" key="9">
    <source>
        <dbReference type="Pfam" id="PF00501"/>
    </source>
</evidence>
<dbReference type="GeneTree" id="ENSGT00940000156044"/>
<evidence type="ECO:0000256" key="8">
    <source>
        <dbReference type="RuleBase" id="RU367019"/>
    </source>
</evidence>
<dbReference type="Ensembl" id="ENSCINT00000022521.2">
    <property type="protein sequence ID" value="ENSCINP00000022275.2"/>
    <property type="gene ID" value="ENSCING00000011718.2"/>
</dbReference>
<dbReference type="OMA" id="MPNTWQT"/>
<dbReference type="GO" id="GO:0006631">
    <property type="term" value="P:fatty acid metabolic process"/>
    <property type="evidence" value="ECO:0007669"/>
    <property type="project" value="UniProtKB-UniRule"/>
</dbReference>
<keyword evidence="8" id="KW-0963">Cytoplasm</keyword>
<dbReference type="FunCoup" id="F6W0C3">
    <property type="interactions" value="2"/>
</dbReference>
<accession>F6W0C3</accession>
<keyword evidence="6 8" id="KW-0067">ATP-binding</keyword>
<feature type="domain" description="AMP-dependent synthetase/ligase" evidence="9">
    <location>
        <begin position="113"/>
        <end position="413"/>
    </location>
</feature>
<evidence type="ECO:0000256" key="4">
    <source>
        <dbReference type="ARBA" id="ARBA00022598"/>
    </source>
</evidence>
<protein>
    <recommendedName>
        <fullName evidence="3 8">Acetoacetyl-CoA synthetase</fullName>
        <ecNumber evidence="2 8">6.2.1.16</ecNumber>
    </recommendedName>
</protein>
<dbReference type="CDD" id="cd05943">
    <property type="entry name" value="AACS"/>
    <property type="match status" value="1"/>
</dbReference>
<evidence type="ECO:0000256" key="5">
    <source>
        <dbReference type="ARBA" id="ARBA00022741"/>
    </source>
</evidence>
<evidence type="ECO:0000256" key="1">
    <source>
        <dbReference type="ARBA" id="ARBA00006432"/>
    </source>
</evidence>
<reference evidence="11" key="3">
    <citation type="submission" date="2025-09" db="UniProtKB">
        <authorList>
            <consortium name="Ensembl"/>
        </authorList>
    </citation>
    <scope>IDENTIFICATION</scope>
</reference>
<dbReference type="Pfam" id="PF16177">
    <property type="entry name" value="ACAS_N"/>
    <property type="match status" value="1"/>
</dbReference>
<keyword evidence="8" id="KW-0276">Fatty acid metabolism</keyword>
<dbReference type="InterPro" id="IPR032387">
    <property type="entry name" value="ACAS_N"/>
</dbReference>
<dbReference type="Gene3D" id="3.40.50.12780">
    <property type="entry name" value="N-terminal domain of ligase-like"/>
    <property type="match status" value="1"/>
</dbReference>
<keyword evidence="12" id="KW-1185">Reference proteome</keyword>
<dbReference type="InterPro" id="IPR020845">
    <property type="entry name" value="AMP-binding_CS"/>
</dbReference>
<evidence type="ECO:0000256" key="3">
    <source>
        <dbReference type="ARBA" id="ARBA00015326"/>
    </source>
</evidence>
<dbReference type="InterPro" id="IPR045851">
    <property type="entry name" value="AMP-bd_C_sf"/>
</dbReference>
<keyword evidence="5 8" id="KW-0547">Nucleotide-binding</keyword>
<dbReference type="NCBIfam" id="TIGR01217">
    <property type="entry name" value="ac_ac_CoA_syn"/>
    <property type="match status" value="1"/>
</dbReference>
<dbReference type="GO" id="GO:0005524">
    <property type="term" value="F:ATP binding"/>
    <property type="evidence" value="ECO:0007669"/>
    <property type="project" value="UniProtKB-UniRule"/>
</dbReference>
<sequence length="683" mass="76675">IKRLDLCGESDVMVCSKVMWTPDFSVKDNNMINFMQRINKKYNLALQSYDQLWEWSTKNYAEFWGEVWDIMEIVHSTGYVKVVDVTKKITDNPEWFSGARINYAENMLRYDDDKVAILSAGEGRNIESLSYKELRIKVALYSSALRKLGIESGDRVVGYIPNCTDAVVIMLAAASIGAIWSSTSPDFGVSGVLDRFQQIKPKIIFSVDAVRYNNKIHTHLDKLRQVVNGLADLQSVVVIPFVNNMESVNIDDIPKSMMLSSFLQTGSTTDRLQFEQLPFNHPLFIMYSSGTTGPPKCMVHSAGGTLIQHMKEHILHGNMMRSDKILYYTTTGWMMWNWLVGALSSGATIVLYDGSPFQPKANVMFDLIDSLKITILGTSAKCLDVMEKYKLEPIKTHNLSTLHTVLSTGSPLAGHQYDYVYNNIKADVLLGSITGGTDIISCFIGQNWTVPVHRGELQSANLGMSVACFLEDEEGNAIQVYDKPAELVCTVPFPCMPTCFWNDDSGELYRNAYFSKLPGVWCHGDYCMQNSQTNGFVMLGRSDATLNPNGVRFGTSELYSVIESRFKEEINDSVAAAYRKYTKDSTSYTENVILFLKMADGFSLDMKLENEIRQQIRAQLTPRHVPAILMQVQDIPYTISGKKVEMAVTQILAGMDVKHKGAFKNPEALELYKNIVIPSLVDL</sequence>
<organism evidence="11 12">
    <name type="scientific">Ciona intestinalis</name>
    <name type="common">Transparent sea squirt</name>
    <name type="synonym">Ascidia intestinalis</name>
    <dbReference type="NCBI Taxonomy" id="7719"/>
    <lineage>
        <taxon>Eukaryota</taxon>
        <taxon>Metazoa</taxon>
        <taxon>Chordata</taxon>
        <taxon>Tunicata</taxon>
        <taxon>Ascidiacea</taxon>
        <taxon>Phlebobranchia</taxon>
        <taxon>Cionidae</taxon>
        <taxon>Ciona</taxon>
    </lineage>
</organism>
<keyword evidence="4 8" id="KW-0436">Ligase</keyword>
<dbReference type="PANTHER" id="PTHR42921:SF1">
    <property type="entry name" value="ACETOACETYL-COA SYNTHETASE"/>
    <property type="match status" value="1"/>
</dbReference>
<keyword evidence="7 8" id="KW-0443">Lipid metabolism</keyword>
<dbReference type="HOGENOM" id="CLU_000022_3_3_1"/>
<evidence type="ECO:0000259" key="10">
    <source>
        <dbReference type="Pfam" id="PF16177"/>
    </source>
</evidence>
<evidence type="ECO:0000256" key="7">
    <source>
        <dbReference type="ARBA" id="ARBA00023098"/>
    </source>
</evidence>
<dbReference type="InParanoid" id="F6W0C3"/>
<evidence type="ECO:0000313" key="11">
    <source>
        <dbReference type="Ensembl" id="ENSCINP00000022275.2"/>
    </source>
</evidence>
<proteinExistence type="inferred from homology"/>
<comment type="function">
    <text evidence="8">Converts acetoacetate to acetoacetyl-CoA in the cytosol.</text>
</comment>
<dbReference type="Gene3D" id="3.30.300.30">
    <property type="match status" value="1"/>
</dbReference>
<dbReference type="GO" id="GO:0030729">
    <property type="term" value="F:acetoacetate-CoA ligase activity"/>
    <property type="evidence" value="ECO:0000318"/>
    <property type="project" value="GO_Central"/>
</dbReference>
<dbReference type="AlphaFoldDB" id="F6W0C3"/>
<dbReference type="Proteomes" id="UP000008144">
    <property type="component" value="Unassembled WGS sequence"/>
</dbReference>
<evidence type="ECO:0000256" key="2">
    <source>
        <dbReference type="ARBA" id="ARBA00012988"/>
    </source>
</evidence>
<dbReference type="PANTHER" id="PTHR42921">
    <property type="entry name" value="ACETOACETYL-COA SYNTHETASE"/>
    <property type="match status" value="1"/>
</dbReference>
<comment type="catalytic activity">
    <reaction evidence="8">
        <text>acetoacetate + ATP + CoA = acetoacetyl-CoA + AMP + diphosphate</text>
        <dbReference type="Rhea" id="RHEA:16117"/>
        <dbReference type="ChEBI" id="CHEBI:13705"/>
        <dbReference type="ChEBI" id="CHEBI:30616"/>
        <dbReference type="ChEBI" id="CHEBI:33019"/>
        <dbReference type="ChEBI" id="CHEBI:57286"/>
        <dbReference type="ChEBI" id="CHEBI:57287"/>
        <dbReference type="ChEBI" id="CHEBI:456215"/>
        <dbReference type="EC" id="6.2.1.16"/>
    </reaction>
</comment>
<dbReference type="STRING" id="7719.ENSCINP00000022275"/>
<dbReference type="InterPro" id="IPR005914">
    <property type="entry name" value="Acac_CoA_synth"/>
</dbReference>
<dbReference type="InterPro" id="IPR042099">
    <property type="entry name" value="ANL_N_sf"/>
</dbReference>
<reference evidence="11" key="2">
    <citation type="submission" date="2025-08" db="UniProtKB">
        <authorList>
            <consortium name="Ensembl"/>
        </authorList>
    </citation>
    <scope>IDENTIFICATION</scope>
</reference>
<evidence type="ECO:0000256" key="6">
    <source>
        <dbReference type="ARBA" id="ARBA00022840"/>
    </source>
</evidence>
<dbReference type="PROSITE" id="PS00455">
    <property type="entry name" value="AMP_BINDING"/>
    <property type="match status" value="1"/>
</dbReference>
<dbReference type="SUPFAM" id="SSF56801">
    <property type="entry name" value="Acetyl-CoA synthetase-like"/>
    <property type="match status" value="1"/>
</dbReference>